<protein>
    <submittedName>
        <fullName evidence="2">Uncharacterized protein</fullName>
    </submittedName>
</protein>
<evidence type="ECO:0000256" key="1">
    <source>
        <dbReference type="SAM" id="MobiDB-lite"/>
    </source>
</evidence>
<feature type="compositionally biased region" description="Low complexity" evidence="1">
    <location>
        <begin position="10"/>
        <end position="24"/>
    </location>
</feature>
<feature type="compositionally biased region" description="Polar residues" evidence="1">
    <location>
        <begin position="717"/>
        <end position="727"/>
    </location>
</feature>
<proteinExistence type="predicted"/>
<feature type="compositionally biased region" description="Polar residues" evidence="1">
    <location>
        <begin position="952"/>
        <end position="970"/>
    </location>
</feature>
<feature type="compositionally biased region" description="Basic and acidic residues" evidence="1">
    <location>
        <begin position="495"/>
        <end position="508"/>
    </location>
</feature>
<feature type="compositionally biased region" description="Polar residues" evidence="1">
    <location>
        <begin position="143"/>
        <end position="155"/>
    </location>
</feature>
<sequence>MEGSYGNILPTSRSPSIPSQSSDPYRINVSRQKTKKWANFKPQNYDGDEWGANYDERQDEPEPQPPPKPMGPRLPAAPSPTERQFQPPGVPPLQTKTQQHPQPDVPQSAMTASSVYSNNPGYARSVLSHSSSNNSPGAHSAGTLPSQFPSRQMSTGLYDAAGSADAAWQSRSNPRLGENPKPWMEARLASSQSAGAVASSNKPLPFIRPADVYRRMEEEAAAGRPPYEGIRKPSGGLTPVSERKSEYGIERLLDSYGSDELGAGPAPAQDQTKSTVLGESAEVGSPEKVRRYSTSPKLPDVARMSGFGEDLFSSNFFPDSKVQSPVSGSAQSPVLCAVAESGDAPEMAGQSPVTPRPLNVASTSTLDTEKNSGDAGAMQSLGQEAVRPPSSSDKPDQPVGLPLAKNQTAAAQSVLGAAEQQQPTPDTQREATSSTKEESLIRPSLPGGWVTETPTSPGETPGADSRRGTPLSTAGPDAVSSVTASSAQPEVSLLHADKPLQPEPERAGDASSAKRKGQMPSHPVSPNVLPSLRTSSPALSTKLDIPSREATPKIHERDASPRTESTSALPPEAATPHPDITPTAPLNPRRESPVPDTSVKAVVSPPSFGTGVDLDGPSTSPVKDSDTLSEEIIKSLSPALSAGMLGGPGEGPTAAYHAAAEPARESSYLGDFYGDYWATTEERVEPAPLDTGKGGKPENAIETAAPFPAEVPKEAPITSSASVPTTAETRDAEVGRVGGLHTRFSWEAGLIASDPTQAPSSTTGPAVEQKALALEPENPIASVSTIVVPDTKLSPADSETKTDAALASGQGAARGVSQPSPSHGLDEPPSPSSSASDKLSGARKLSLVEEKILFEEVSSPHSRAPRLEQHPAVAGPQQTQHAVPPRAPSPKKEVFNVLSFRNIMDMDTSSERIKHYNETRSQYSSMDTGLDEWLKAMMSRHPEHADAGFPHTGSSNGRPGSQGATPTATQGGRPPANIPMPPHHLYGSGGFAHSSNQVGTKSKELLMAAGKAGKGLLSKGRNKLRGTGDKVFSSS</sequence>
<evidence type="ECO:0000313" key="2">
    <source>
        <dbReference type="EMBL" id="GAB1312298.1"/>
    </source>
</evidence>
<dbReference type="Proteomes" id="UP001628179">
    <property type="component" value="Unassembled WGS sequence"/>
</dbReference>
<keyword evidence="3" id="KW-1185">Reference proteome</keyword>
<feature type="compositionally biased region" description="Low complexity" evidence="1">
    <location>
        <begin position="1005"/>
        <end position="1019"/>
    </location>
</feature>
<feature type="compositionally biased region" description="Polar residues" evidence="1">
    <location>
        <begin position="754"/>
        <end position="764"/>
    </location>
</feature>
<dbReference type="RefSeq" id="XP_070914031.1">
    <property type="nucleotide sequence ID" value="XM_071057930.1"/>
</dbReference>
<feature type="region of interest" description="Disordered" evidence="1">
    <location>
        <begin position="943"/>
        <end position="1035"/>
    </location>
</feature>
<feature type="region of interest" description="Disordered" evidence="1">
    <location>
        <begin position="856"/>
        <end position="892"/>
    </location>
</feature>
<feature type="compositionally biased region" description="Polar residues" evidence="1">
    <location>
        <begin position="108"/>
        <end position="120"/>
    </location>
</feature>
<feature type="compositionally biased region" description="Polar residues" evidence="1">
    <location>
        <begin position="419"/>
        <end position="434"/>
    </location>
</feature>
<feature type="compositionally biased region" description="Low complexity" evidence="1">
    <location>
        <begin position="451"/>
        <end position="462"/>
    </location>
</feature>
<organism evidence="2 3">
    <name type="scientific">Madurella fahalii</name>
    <dbReference type="NCBI Taxonomy" id="1157608"/>
    <lineage>
        <taxon>Eukaryota</taxon>
        <taxon>Fungi</taxon>
        <taxon>Dikarya</taxon>
        <taxon>Ascomycota</taxon>
        <taxon>Pezizomycotina</taxon>
        <taxon>Sordariomycetes</taxon>
        <taxon>Sordariomycetidae</taxon>
        <taxon>Sordariales</taxon>
        <taxon>Sordariales incertae sedis</taxon>
        <taxon>Madurella</taxon>
    </lineage>
</organism>
<feature type="region of interest" description="Disordered" evidence="1">
    <location>
        <begin position="751"/>
        <end position="842"/>
    </location>
</feature>
<feature type="region of interest" description="Disordered" evidence="1">
    <location>
        <begin position="220"/>
        <end position="301"/>
    </location>
</feature>
<feature type="compositionally biased region" description="Basic and acidic residues" evidence="1">
    <location>
        <begin position="241"/>
        <end position="253"/>
    </location>
</feature>
<accession>A0ABQ0G3F5</accession>
<evidence type="ECO:0000313" key="3">
    <source>
        <dbReference type="Proteomes" id="UP001628179"/>
    </source>
</evidence>
<feature type="region of interest" description="Disordered" evidence="1">
    <location>
        <begin position="1"/>
        <end position="181"/>
    </location>
</feature>
<gene>
    <name evidence="2" type="ORF">MFIFM68171_02508</name>
</gene>
<feature type="compositionally biased region" description="Low complexity" evidence="1">
    <location>
        <begin position="128"/>
        <end position="142"/>
    </location>
</feature>
<dbReference type="GeneID" id="98173253"/>
<name>A0ABQ0G3F5_9PEZI</name>
<feature type="compositionally biased region" description="Polar residues" evidence="1">
    <location>
        <begin position="480"/>
        <end position="489"/>
    </location>
</feature>
<feature type="compositionally biased region" description="Pro residues" evidence="1">
    <location>
        <begin position="63"/>
        <end position="78"/>
    </location>
</feature>
<dbReference type="EMBL" id="BAAFSV010000001">
    <property type="protein sequence ID" value="GAB1312298.1"/>
    <property type="molecule type" value="Genomic_DNA"/>
</dbReference>
<feature type="region of interest" description="Disordered" evidence="1">
    <location>
        <begin position="643"/>
        <end position="662"/>
    </location>
</feature>
<feature type="region of interest" description="Disordered" evidence="1">
    <location>
        <begin position="706"/>
        <end position="736"/>
    </location>
</feature>
<reference evidence="2 3" key="1">
    <citation type="submission" date="2024-09" db="EMBL/GenBank/DDBJ databases">
        <title>Itraconazole resistance in Madurella fahalii resulting from another homologue of gene encoding cytochrome P450 14-alpha sterol demethylase (CYP51).</title>
        <authorList>
            <person name="Yoshioka I."/>
            <person name="Fahal A.H."/>
            <person name="Kaneko S."/>
            <person name="Yaguchi T."/>
        </authorList>
    </citation>
    <scope>NUCLEOTIDE SEQUENCE [LARGE SCALE GENOMIC DNA]</scope>
    <source>
        <strain evidence="2 3">IFM 68171</strain>
    </source>
</reference>
<feature type="region of interest" description="Disordered" evidence="1">
    <location>
        <begin position="337"/>
        <end position="627"/>
    </location>
</feature>
<comment type="caution">
    <text evidence="2">The sequence shown here is derived from an EMBL/GenBank/DDBJ whole genome shotgun (WGS) entry which is preliminary data.</text>
</comment>
<feature type="compositionally biased region" description="Basic and acidic residues" evidence="1">
    <location>
        <begin position="545"/>
        <end position="561"/>
    </location>
</feature>